<feature type="non-terminal residue" evidence="1">
    <location>
        <position position="1"/>
    </location>
</feature>
<dbReference type="InterPro" id="IPR009030">
    <property type="entry name" value="Growth_fac_rcpt_cys_sf"/>
</dbReference>
<keyword evidence="2" id="KW-1185">Reference proteome</keyword>
<comment type="caution">
    <text evidence="1">The sequence shown here is derived from an EMBL/GenBank/DDBJ whole genome shotgun (WGS) entry which is preliminary data.</text>
</comment>
<feature type="non-terminal residue" evidence="1">
    <location>
        <position position="499"/>
    </location>
</feature>
<dbReference type="PANTHER" id="PTHR46104:SF1">
    <property type="entry name" value="GENE 9195-RELATED"/>
    <property type="match status" value="1"/>
</dbReference>
<sequence>DCTPCISGYYCNVEGLADPIDCPAGYFCVSGSVTPQPCPLGTYSNSTGLRRSTDCTPCPGGQYCDGIGRTEPAGLCDAGFYCRERAYTSAPPDGPTGGLCPAGGYCPEGSATNTPCPVGEYSKSSGAKAATDCIPCDPGFFCAGSSSTEASQQCAAGYYCTGGAGIATQFDTPAGHYTLEGAHTPIPCPAGQYQQAQRSSSCEICPQSFYCNGTGTIDTILCPSGHYCPLGSEYPTPCPPGTYNPNTGMYELAHCLECEEGYACQNYGMSNSQTTPCSAGYYCGKGSNTTIPVGMSFGDVCPLGEYCPEGSPEGTHCPNGTYSNVTGLHSESQCISCDPGRVCSGSGLTAPNGLCAAGYYCRGSAYTDRPRDGGATGDVCPKGHYCPEGTGEPNTCIPGSFNNVTGLDYCFDCPAGFYCVDGEIPLACPRGRYCPGNTTAAQPYCPRGTYNPDFGMVYESDCRPCLGGYYCDTLGATEFDPSLNNTGVGKCAPSYYCKS</sequence>
<proteinExistence type="predicted"/>
<accession>A0A3S0ZKD3</accession>
<organism evidence="1 2">
    <name type="scientific">Elysia chlorotica</name>
    <name type="common">Eastern emerald elysia</name>
    <name type="synonym">Sea slug</name>
    <dbReference type="NCBI Taxonomy" id="188477"/>
    <lineage>
        <taxon>Eukaryota</taxon>
        <taxon>Metazoa</taxon>
        <taxon>Spiralia</taxon>
        <taxon>Lophotrochozoa</taxon>
        <taxon>Mollusca</taxon>
        <taxon>Gastropoda</taxon>
        <taxon>Heterobranchia</taxon>
        <taxon>Euthyneura</taxon>
        <taxon>Panpulmonata</taxon>
        <taxon>Sacoglossa</taxon>
        <taxon>Placobranchoidea</taxon>
        <taxon>Plakobranchidae</taxon>
        <taxon>Elysia</taxon>
    </lineage>
</organism>
<name>A0A3S0ZKD3_ELYCH</name>
<protein>
    <recommendedName>
        <fullName evidence="3">Tyrosine-protein kinase ephrin type A/B receptor-like domain-containing protein</fullName>
    </recommendedName>
</protein>
<dbReference type="SMART" id="SM01411">
    <property type="entry name" value="Ephrin_rec_like"/>
    <property type="match status" value="7"/>
</dbReference>
<dbReference type="Proteomes" id="UP000271974">
    <property type="component" value="Unassembled WGS sequence"/>
</dbReference>
<reference evidence="1 2" key="1">
    <citation type="submission" date="2019-01" db="EMBL/GenBank/DDBJ databases">
        <title>A draft genome assembly of the solar-powered sea slug Elysia chlorotica.</title>
        <authorList>
            <person name="Cai H."/>
            <person name="Li Q."/>
            <person name="Fang X."/>
            <person name="Li J."/>
            <person name="Curtis N.E."/>
            <person name="Altenburger A."/>
            <person name="Shibata T."/>
            <person name="Feng M."/>
            <person name="Maeda T."/>
            <person name="Schwartz J.A."/>
            <person name="Shigenobu S."/>
            <person name="Lundholm N."/>
            <person name="Nishiyama T."/>
            <person name="Yang H."/>
            <person name="Hasebe M."/>
            <person name="Li S."/>
            <person name="Pierce S.K."/>
            <person name="Wang J."/>
        </authorList>
    </citation>
    <scope>NUCLEOTIDE SEQUENCE [LARGE SCALE GENOMIC DNA]</scope>
    <source>
        <strain evidence="1">EC2010</strain>
        <tissue evidence="1">Whole organism of an adult</tissue>
    </source>
</reference>
<gene>
    <name evidence="1" type="ORF">EGW08_011308</name>
</gene>
<dbReference type="SUPFAM" id="SSF57184">
    <property type="entry name" value="Growth factor receptor domain"/>
    <property type="match status" value="3"/>
</dbReference>
<dbReference type="STRING" id="188477.A0A3S0ZKD3"/>
<dbReference type="EMBL" id="RQTK01000365">
    <property type="protein sequence ID" value="RUS80927.1"/>
    <property type="molecule type" value="Genomic_DNA"/>
</dbReference>
<dbReference type="PANTHER" id="PTHR46104">
    <property type="entry name" value="GENE 9195-RELATED-RELATED"/>
    <property type="match status" value="1"/>
</dbReference>
<dbReference type="OrthoDB" id="439917at2759"/>
<dbReference type="AlphaFoldDB" id="A0A3S0ZKD3"/>
<evidence type="ECO:0000313" key="1">
    <source>
        <dbReference type="EMBL" id="RUS80927.1"/>
    </source>
</evidence>
<evidence type="ECO:0008006" key="3">
    <source>
        <dbReference type="Google" id="ProtNLM"/>
    </source>
</evidence>
<evidence type="ECO:0000313" key="2">
    <source>
        <dbReference type="Proteomes" id="UP000271974"/>
    </source>
</evidence>
<dbReference type="Gene3D" id="2.10.50.10">
    <property type="entry name" value="Tumor Necrosis Factor Receptor, subunit A, domain 2"/>
    <property type="match status" value="4"/>
</dbReference>